<dbReference type="EMBL" id="JX684077">
    <property type="protein sequence ID" value="AGF92930.1"/>
    <property type="molecule type" value="Genomic_DNA"/>
</dbReference>
<reference evidence="1" key="1">
    <citation type="journal article" date="2013" name="Syst. Appl. Microbiol.">
        <title>New insights into the archaeal diversity of a hypersaline microbial mat obtained by a metagenomic approach.</title>
        <authorList>
            <person name="Lopez-Lopez A."/>
            <person name="Richter M."/>
            <person name="Pena A."/>
            <person name="Tamames J."/>
            <person name="Rossello-Mora R."/>
        </authorList>
    </citation>
    <scope>NUCLEOTIDE SEQUENCE</scope>
</reference>
<evidence type="ECO:0000313" key="1">
    <source>
        <dbReference type="EMBL" id="AGF92930.1"/>
    </source>
</evidence>
<sequence length="138" mass="15232">MVYGLRERRIFMEEEYRSSMGLGEIEISKDVITSIAAVAAMEVEGLVEREDKSGISSVFNRGSSKTVETELEDGHVKINVNIAVKYGFPVHETAENVQDSVQAEVEEMTGLDVSEVNVDVSALAFEGEEGELEDLEEQ</sequence>
<dbReference type="EMBL" id="JX684088">
    <property type="protein sequence ID" value="AGF93318.1"/>
    <property type="molecule type" value="Genomic_DNA"/>
</dbReference>
<evidence type="ECO:0000313" key="2">
    <source>
        <dbReference type="EMBL" id="AGF93318.1"/>
    </source>
</evidence>
<accession>M1PPB6</accession>
<protein>
    <submittedName>
        <fullName evidence="1">Protein containing DUF322</fullName>
    </submittedName>
</protein>
<name>M1PPB6_9ZZZZ</name>
<organism evidence="1">
    <name type="scientific">uncultured organism</name>
    <dbReference type="NCBI Taxonomy" id="155900"/>
    <lineage>
        <taxon>unclassified sequences</taxon>
        <taxon>environmental samples</taxon>
    </lineage>
</organism>
<dbReference type="AlphaFoldDB" id="M1PPB6"/>
<dbReference type="Pfam" id="PF03780">
    <property type="entry name" value="Asp23"/>
    <property type="match status" value="1"/>
</dbReference>
<proteinExistence type="predicted"/>
<dbReference type="PANTHER" id="PTHR34297">
    <property type="entry name" value="HYPOTHETICAL CYTOSOLIC PROTEIN-RELATED"/>
    <property type="match status" value="1"/>
</dbReference>
<dbReference type="InterPro" id="IPR005531">
    <property type="entry name" value="Asp23"/>
</dbReference>
<gene>
    <name evidence="2" type="ORF">FLSS-22_0012</name>
    <name evidence="1" type="ORF">FLSS-5_0021</name>
</gene>